<evidence type="ECO:0000256" key="1">
    <source>
        <dbReference type="SAM" id="Phobius"/>
    </source>
</evidence>
<evidence type="ECO:0000313" key="3">
    <source>
        <dbReference type="Proteomes" id="UP000594262"/>
    </source>
</evidence>
<keyword evidence="3" id="KW-1185">Reference proteome</keyword>
<keyword evidence="1" id="KW-0472">Membrane</keyword>
<dbReference type="InterPro" id="IPR052613">
    <property type="entry name" value="LicD_transferase"/>
</dbReference>
<dbReference type="OrthoDB" id="6358690at2759"/>
<accession>A0A7M5UY07</accession>
<dbReference type="PANTHER" id="PTHR13627">
    <property type="entry name" value="FUKUTIN RELATED PROTEIN"/>
    <property type="match status" value="1"/>
</dbReference>
<dbReference type="Proteomes" id="UP000594262">
    <property type="component" value="Unplaced"/>
</dbReference>
<dbReference type="EnsemblMetazoa" id="CLYHEMT000100.1">
    <property type="protein sequence ID" value="CLYHEMP000100.1"/>
    <property type="gene ID" value="CLYHEMG000100"/>
</dbReference>
<dbReference type="PANTHER" id="PTHR13627:SF34">
    <property type="entry name" value="RIBITOL-5-PHOSPHATE TRANSFERASE"/>
    <property type="match status" value="1"/>
</dbReference>
<evidence type="ECO:0000313" key="2">
    <source>
        <dbReference type="EnsemblMetazoa" id="CLYHEMP000100.1"/>
    </source>
</evidence>
<organism evidence="2 3">
    <name type="scientific">Clytia hemisphaerica</name>
    <dbReference type="NCBI Taxonomy" id="252671"/>
    <lineage>
        <taxon>Eukaryota</taxon>
        <taxon>Metazoa</taxon>
        <taxon>Cnidaria</taxon>
        <taxon>Hydrozoa</taxon>
        <taxon>Hydroidolina</taxon>
        <taxon>Leptothecata</taxon>
        <taxon>Obeliida</taxon>
        <taxon>Clytiidae</taxon>
        <taxon>Clytia</taxon>
    </lineage>
</organism>
<keyword evidence="1" id="KW-0812">Transmembrane</keyword>
<protein>
    <submittedName>
        <fullName evidence="2">Uncharacterized protein</fullName>
    </submittedName>
</protein>
<keyword evidence="1" id="KW-1133">Transmembrane helix</keyword>
<proteinExistence type="predicted"/>
<dbReference type="AlphaFoldDB" id="A0A7M5UY07"/>
<name>A0A7M5UY07_9CNID</name>
<reference evidence="2" key="1">
    <citation type="submission" date="2021-01" db="UniProtKB">
        <authorList>
            <consortium name="EnsemblMetazoa"/>
        </authorList>
    </citation>
    <scope>IDENTIFICATION</scope>
</reference>
<feature type="transmembrane region" description="Helical" evidence="1">
    <location>
        <begin position="24"/>
        <end position="45"/>
    </location>
</feature>
<sequence length="621" mass="72741">NLHRFYFLDYSKIIMNEHPKKTNFVLVGSLIIIFVIISSEITFYIDWPNVHKGIPNVRRQSSVTAKWSNDTINLDLFLKQMSRAKRFERNPEFSDVMENIVTRLSQINDGHLTKNNLSNNVTIILNGVNEISNIETLLNDIETQPSWSKSVNILIGLNETSYKRHSKRLSRIQSFLPNLKWVLVKTDQTDSIAKTLSNIATKCNTKYVMLTRRLTKIHNKFDINHFVVPLRKGSSDVISGSVLYPDGRWRSGCYQSKLIWSQYKIEFGFDITNQQQQIMCDYFDGPFAMDRDVLLGYLEAKIKTKCQDVLFYPEIIFTMTKQLKIIKSHLSSVFYMEQWQDFENLTRKDWLDFAIRNDISEFYDGDLDKHYEFTNIEAKVKCQKTNKKSKSLLEQRACMRDLHFMLIDTFKLFDNLGYHYNSEDGSGLAAVKLHDTLPWDIDQDFLFRSQNFTSLVQHESTWKKLGMSFGKQLNDPCVKDVNRFKKFSCGYIGIHKGKWKLEAWGVTIFPYDIYKNPNQISYIVRILKYPFPSSRIKGINTILRMGDYWSAFRPNPGLFARGRYGLDILKHSPHWRQQGSSTSWMMYKPKSKFEACTNEGHHLCMDQYLADGNIQFQRPWA</sequence>